<reference evidence="3" key="1">
    <citation type="journal article" date="2014" name="Int. J. Syst. Evol. Microbiol.">
        <title>Complete genome sequence of Corynebacterium casei LMG S-19264T (=DSM 44701T), isolated from a smear-ripened cheese.</title>
        <authorList>
            <consortium name="US DOE Joint Genome Institute (JGI-PGF)"/>
            <person name="Walter F."/>
            <person name="Albersmeier A."/>
            <person name="Kalinowski J."/>
            <person name="Ruckert C."/>
        </authorList>
    </citation>
    <scope>NUCLEOTIDE SEQUENCE</scope>
    <source>
        <strain evidence="3">KCTC 12711</strain>
    </source>
</reference>
<feature type="signal peptide" evidence="1">
    <location>
        <begin position="1"/>
        <end position="48"/>
    </location>
</feature>
<feature type="domain" description="Lcl C-terminal" evidence="2">
    <location>
        <begin position="85"/>
        <end position="184"/>
    </location>
</feature>
<keyword evidence="4" id="KW-1185">Reference proteome</keyword>
<dbReference type="Proteomes" id="UP000614811">
    <property type="component" value="Unassembled WGS sequence"/>
</dbReference>
<accession>A0A918S5Z9</accession>
<dbReference type="EMBL" id="BMXA01000011">
    <property type="protein sequence ID" value="GHA22098.1"/>
    <property type="molecule type" value="Genomic_DNA"/>
</dbReference>
<evidence type="ECO:0000313" key="4">
    <source>
        <dbReference type="Proteomes" id="UP000614811"/>
    </source>
</evidence>
<sequence length="213" mass="23830">MLFVFETHRMQIEKLPLFASSTLYNIRRFAYAKLLLCCFLGLSGAANADNTAVVIPFAGDTIYPQPPTPVVRDTPPSSNYQINGETVLDLSTNFIWQRQRSAAEMTWKEAVDYCASLQIGALTRWQLPTIEEFITLFRFGASPMIDTSVFTSGAVDYWTTSFSAKDIIAGSFSSKSRWVADFSGLHVEGVIARSSLQSTYDRHYATCVHDPIR</sequence>
<organism evidence="3 4">
    <name type="scientific">Arenicella chitinivorans</name>
    <dbReference type="NCBI Taxonomy" id="1329800"/>
    <lineage>
        <taxon>Bacteria</taxon>
        <taxon>Pseudomonadati</taxon>
        <taxon>Pseudomonadota</taxon>
        <taxon>Gammaproteobacteria</taxon>
        <taxon>Arenicellales</taxon>
        <taxon>Arenicellaceae</taxon>
        <taxon>Arenicella</taxon>
    </lineage>
</organism>
<evidence type="ECO:0000313" key="3">
    <source>
        <dbReference type="EMBL" id="GHA22098.1"/>
    </source>
</evidence>
<proteinExistence type="predicted"/>
<evidence type="ECO:0000259" key="2">
    <source>
        <dbReference type="Pfam" id="PF07603"/>
    </source>
</evidence>
<dbReference type="InterPro" id="IPR011460">
    <property type="entry name" value="Lcl_C"/>
</dbReference>
<keyword evidence="1" id="KW-0732">Signal</keyword>
<evidence type="ECO:0000256" key="1">
    <source>
        <dbReference type="SAM" id="SignalP"/>
    </source>
</evidence>
<comment type="caution">
    <text evidence="3">The sequence shown here is derived from an EMBL/GenBank/DDBJ whole genome shotgun (WGS) entry which is preliminary data.</text>
</comment>
<name>A0A918S5Z9_9GAMM</name>
<feature type="chain" id="PRO_5037387125" description="Lcl C-terminal domain-containing protein" evidence="1">
    <location>
        <begin position="49"/>
        <end position="213"/>
    </location>
</feature>
<dbReference type="Pfam" id="PF07603">
    <property type="entry name" value="Lcl_C"/>
    <property type="match status" value="1"/>
</dbReference>
<reference evidence="3" key="2">
    <citation type="submission" date="2020-09" db="EMBL/GenBank/DDBJ databases">
        <authorList>
            <person name="Sun Q."/>
            <person name="Kim S."/>
        </authorList>
    </citation>
    <scope>NUCLEOTIDE SEQUENCE</scope>
    <source>
        <strain evidence="3">KCTC 12711</strain>
    </source>
</reference>
<dbReference type="AlphaFoldDB" id="A0A918S5Z9"/>
<protein>
    <recommendedName>
        <fullName evidence="2">Lcl C-terminal domain-containing protein</fullName>
    </recommendedName>
</protein>
<gene>
    <name evidence="3" type="ORF">GCM10008090_34910</name>
</gene>